<name>A0A699X412_TANCI</name>
<proteinExistence type="predicted"/>
<organism evidence="1">
    <name type="scientific">Tanacetum cinerariifolium</name>
    <name type="common">Dalmatian daisy</name>
    <name type="synonym">Chrysanthemum cinerariifolium</name>
    <dbReference type="NCBI Taxonomy" id="118510"/>
    <lineage>
        <taxon>Eukaryota</taxon>
        <taxon>Viridiplantae</taxon>
        <taxon>Streptophyta</taxon>
        <taxon>Embryophyta</taxon>
        <taxon>Tracheophyta</taxon>
        <taxon>Spermatophyta</taxon>
        <taxon>Magnoliopsida</taxon>
        <taxon>eudicotyledons</taxon>
        <taxon>Gunneridae</taxon>
        <taxon>Pentapetalae</taxon>
        <taxon>asterids</taxon>
        <taxon>campanulids</taxon>
        <taxon>Asterales</taxon>
        <taxon>Asteraceae</taxon>
        <taxon>Asteroideae</taxon>
        <taxon>Anthemideae</taxon>
        <taxon>Anthemidinae</taxon>
        <taxon>Tanacetum</taxon>
    </lineage>
</organism>
<dbReference type="AlphaFoldDB" id="A0A699X412"/>
<protein>
    <submittedName>
        <fullName evidence="1">Uncharacterized protein</fullName>
    </submittedName>
</protein>
<sequence>AQHLRQTQRPAAVADEDGLNRCEAVHQLKADRFGALAELLDQSLEVLATPVLGAQQFKAFQRGARQPRRLTGGVDIRASELDQGFDQFLAASNEGACRTEGFTEGA</sequence>
<dbReference type="EMBL" id="BKCJ011784640">
    <property type="protein sequence ID" value="GFD52636.1"/>
    <property type="molecule type" value="Genomic_DNA"/>
</dbReference>
<gene>
    <name evidence="1" type="ORF">Tci_924605</name>
</gene>
<feature type="non-terminal residue" evidence="1">
    <location>
        <position position="1"/>
    </location>
</feature>
<accession>A0A699X412</accession>
<reference evidence="1" key="1">
    <citation type="journal article" date="2019" name="Sci. Rep.">
        <title>Draft genome of Tanacetum cinerariifolium, the natural source of mosquito coil.</title>
        <authorList>
            <person name="Yamashiro T."/>
            <person name="Shiraishi A."/>
            <person name="Satake H."/>
            <person name="Nakayama K."/>
        </authorList>
    </citation>
    <scope>NUCLEOTIDE SEQUENCE</scope>
</reference>
<comment type="caution">
    <text evidence="1">The sequence shown here is derived from an EMBL/GenBank/DDBJ whole genome shotgun (WGS) entry which is preliminary data.</text>
</comment>
<evidence type="ECO:0000313" key="1">
    <source>
        <dbReference type="EMBL" id="GFD52636.1"/>
    </source>
</evidence>
<feature type="non-terminal residue" evidence="1">
    <location>
        <position position="106"/>
    </location>
</feature>